<accession>A0ABV2AQ29</accession>
<dbReference type="Proteomes" id="UP001439008">
    <property type="component" value="Unassembled WGS sequence"/>
</dbReference>
<feature type="region of interest" description="Disordered" evidence="1">
    <location>
        <begin position="66"/>
        <end position="106"/>
    </location>
</feature>
<keyword evidence="3" id="KW-1185">Reference proteome</keyword>
<organism evidence="2 3">
    <name type="scientific">Bonamia ostreae</name>
    <dbReference type="NCBI Taxonomy" id="126728"/>
    <lineage>
        <taxon>Eukaryota</taxon>
        <taxon>Sar</taxon>
        <taxon>Rhizaria</taxon>
        <taxon>Endomyxa</taxon>
        <taxon>Ascetosporea</taxon>
        <taxon>Haplosporida</taxon>
        <taxon>Bonamia</taxon>
    </lineage>
</organism>
<dbReference type="EMBL" id="JBDODL010001758">
    <property type="protein sequence ID" value="MES1921786.1"/>
    <property type="molecule type" value="Genomic_DNA"/>
</dbReference>
<evidence type="ECO:0000256" key="1">
    <source>
        <dbReference type="SAM" id="MobiDB-lite"/>
    </source>
</evidence>
<evidence type="ECO:0000313" key="3">
    <source>
        <dbReference type="Proteomes" id="UP001439008"/>
    </source>
</evidence>
<protein>
    <submittedName>
        <fullName evidence="2">Uncharacterized protein</fullName>
    </submittedName>
</protein>
<reference evidence="2 3" key="1">
    <citation type="journal article" date="2024" name="BMC Biol.">
        <title>Comparative genomics of Ascetosporea gives new insight into the evolutionary basis for animal parasitism in Rhizaria.</title>
        <authorList>
            <person name="Hiltunen Thoren M."/>
            <person name="Onut-Brannstrom I."/>
            <person name="Alfjorden A."/>
            <person name="Peckova H."/>
            <person name="Swords F."/>
            <person name="Hooper C."/>
            <person name="Holzer A.S."/>
            <person name="Bass D."/>
            <person name="Burki F."/>
        </authorList>
    </citation>
    <scope>NUCLEOTIDE SEQUENCE [LARGE SCALE GENOMIC DNA]</scope>
    <source>
        <strain evidence="2">20-A016</strain>
    </source>
</reference>
<feature type="non-terminal residue" evidence="2">
    <location>
        <position position="106"/>
    </location>
</feature>
<comment type="caution">
    <text evidence="2">The sequence shown here is derived from an EMBL/GenBank/DDBJ whole genome shotgun (WGS) entry which is preliminary data.</text>
</comment>
<gene>
    <name evidence="2" type="ORF">MHBO_003314</name>
</gene>
<evidence type="ECO:0000313" key="2">
    <source>
        <dbReference type="EMBL" id="MES1921786.1"/>
    </source>
</evidence>
<proteinExistence type="predicted"/>
<sequence length="106" mass="12695">MSSTSETRHVLKELGIERSVRDKIRKKGLTMDKLSKMSRNDFRSLVPSRKDRKRLDEWIDDYYKSSKREKTKKSKKTRHDKSSKKDKNSRHDKSSKKDKNSRHDKS</sequence>
<feature type="compositionally biased region" description="Basic and acidic residues" evidence="1">
    <location>
        <begin position="29"/>
        <end position="42"/>
    </location>
</feature>
<feature type="compositionally biased region" description="Basic residues" evidence="1">
    <location>
        <begin position="69"/>
        <end position="82"/>
    </location>
</feature>
<name>A0ABV2AQ29_9EUKA</name>
<feature type="compositionally biased region" description="Basic and acidic residues" evidence="1">
    <location>
        <begin position="83"/>
        <end position="106"/>
    </location>
</feature>
<feature type="region of interest" description="Disordered" evidence="1">
    <location>
        <begin position="26"/>
        <end position="49"/>
    </location>
</feature>